<gene>
    <name evidence="6" type="ORF">KO481_25045</name>
</gene>
<protein>
    <submittedName>
        <fullName evidence="6">UbiA family prenyltransferase</fullName>
    </submittedName>
</protein>
<dbReference type="Proteomes" id="UP000733379">
    <property type="component" value="Unassembled WGS sequence"/>
</dbReference>
<dbReference type="RefSeq" id="WP_215920200.1">
    <property type="nucleotide sequence ID" value="NZ_JAHKNI010000008.1"/>
</dbReference>
<dbReference type="Gene3D" id="1.10.357.140">
    <property type="entry name" value="UbiA prenyltransferase"/>
    <property type="match status" value="1"/>
</dbReference>
<evidence type="ECO:0000256" key="2">
    <source>
        <dbReference type="ARBA" id="ARBA00022692"/>
    </source>
</evidence>
<evidence type="ECO:0000256" key="3">
    <source>
        <dbReference type="ARBA" id="ARBA00022989"/>
    </source>
</evidence>
<dbReference type="PANTHER" id="PTHR42723">
    <property type="entry name" value="CHLOROPHYLL SYNTHASE"/>
    <property type="match status" value="1"/>
</dbReference>
<comment type="subcellular location">
    <subcellularLocation>
        <location evidence="1">Membrane</location>
        <topology evidence="1">Multi-pass membrane protein</topology>
    </subcellularLocation>
</comment>
<dbReference type="InterPro" id="IPR044878">
    <property type="entry name" value="UbiA_sf"/>
</dbReference>
<evidence type="ECO:0000313" key="6">
    <source>
        <dbReference type="EMBL" id="MBU3064782.1"/>
    </source>
</evidence>
<feature type="transmembrane region" description="Helical" evidence="5">
    <location>
        <begin position="204"/>
        <end position="228"/>
    </location>
</feature>
<evidence type="ECO:0000256" key="5">
    <source>
        <dbReference type="SAM" id="Phobius"/>
    </source>
</evidence>
<feature type="transmembrane region" description="Helical" evidence="5">
    <location>
        <begin position="108"/>
        <end position="125"/>
    </location>
</feature>
<evidence type="ECO:0000313" key="7">
    <source>
        <dbReference type="Proteomes" id="UP000733379"/>
    </source>
</evidence>
<dbReference type="PANTHER" id="PTHR42723:SF1">
    <property type="entry name" value="CHLOROPHYLL SYNTHASE, CHLOROPLASTIC"/>
    <property type="match status" value="1"/>
</dbReference>
<reference evidence="6 7" key="1">
    <citation type="submission" date="2021-06" db="EMBL/GenBank/DDBJ databases">
        <title>Actinomycetes sequencing.</title>
        <authorList>
            <person name="Shan Q."/>
        </authorList>
    </citation>
    <scope>NUCLEOTIDE SEQUENCE [LARGE SCALE GENOMIC DNA]</scope>
    <source>
        <strain evidence="6 7">NEAU-G5</strain>
    </source>
</reference>
<evidence type="ECO:0000256" key="1">
    <source>
        <dbReference type="ARBA" id="ARBA00004141"/>
    </source>
</evidence>
<dbReference type="CDD" id="cd13956">
    <property type="entry name" value="PT_UbiA"/>
    <property type="match status" value="1"/>
</dbReference>
<evidence type="ECO:0000256" key="4">
    <source>
        <dbReference type="ARBA" id="ARBA00023136"/>
    </source>
</evidence>
<name>A0ABS6B3A8_9NOCA</name>
<feature type="transmembrane region" description="Helical" evidence="5">
    <location>
        <begin position="83"/>
        <end position="102"/>
    </location>
</feature>
<organism evidence="6 7">
    <name type="scientific">Nocardia albiluteola</name>
    <dbReference type="NCBI Taxonomy" id="2842303"/>
    <lineage>
        <taxon>Bacteria</taxon>
        <taxon>Bacillati</taxon>
        <taxon>Actinomycetota</taxon>
        <taxon>Actinomycetes</taxon>
        <taxon>Mycobacteriales</taxon>
        <taxon>Nocardiaceae</taxon>
        <taxon>Nocardia</taxon>
    </lineage>
</organism>
<feature type="transmembrane region" description="Helical" evidence="5">
    <location>
        <begin position="137"/>
        <end position="154"/>
    </location>
</feature>
<sequence>MWTVLRRAVVAHVQTWRPYTLCYPALVGVAGASLAGADRAGEFAAAAAAPALGWLAGHYLGDYFDRELDAIAKPQRPIPSGRLSATAALVGGICCALGSALVVVAANWRALALFALAMTGIVAYSRVYKGRGLVGNVVRGLITVLAFLVGAMTADPLPTWPVLALTPLFLLHDTASNLVGAIRDVAGDRAGGYRSVPARHGVPYSVRLALVLYSAAIAVALIGALLLLHDRAACLVLLGCAAAIGVAAIVPLFAMTPAATRARALRAHELLVIERLVLAASVIVTGVGVLTAVLVLLPVLLFSGSTQALMRSRHELPPTGLETHGMVGQI</sequence>
<dbReference type="InterPro" id="IPR000537">
    <property type="entry name" value="UbiA_prenyltransferase"/>
</dbReference>
<comment type="caution">
    <text evidence="6">The sequence shown here is derived from an EMBL/GenBank/DDBJ whole genome shotgun (WGS) entry which is preliminary data.</text>
</comment>
<feature type="transmembrane region" description="Helical" evidence="5">
    <location>
        <begin position="276"/>
        <end position="303"/>
    </location>
</feature>
<proteinExistence type="predicted"/>
<keyword evidence="4 5" id="KW-0472">Membrane</keyword>
<dbReference type="EMBL" id="JAHKNI010000008">
    <property type="protein sequence ID" value="MBU3064782.1"/>
    <property type="molecule type" value="Genomic_DNA"/>
</dbReference>
<keyword evidence="2 5" id="KW-0812">Transmembrane</keyword>
<dbReference type="InterPro" id="IPR050475">
    <property type="entry name" value="Prenyltransferase_related"/>
</dbReference>
<keyword evidence="3 5" id="KW-1133">Transmembrane helix</keyword>
<accession>A0ABS6B3A8</accession>
<feature type="transmembrane region" description="Helical" evidence="5">
    <location>
        <begin position="235"/>
        <end position="256"/>
    </location>
</feature>
<keyword evidence="7" id="KW-1185">Reference proteome</keyword>
<dbReference type="Pfam" id="PF01040">
    <property type="entry name" value="UbiA"/>
    <property type="match status" value="1"/>
</dbReference>